<sequence length="405" mass="46864">MAKAIDSGMSNIASHSKIYSSDNDVVSTSKNGKYILDDMKELLINIRREKKDFDLDNWISCNNLKGKTEREIYVSLSAQYDKNIISHNQCLNIIKKLEPIIKDEIADSGYSTDSLSDFFYEIKQSIVVGKNDYLDVLKDVFSNYMDYVRDLRAAITSIIQYTKAGKKDGCIAINYIELKKTLENVKKEYQEKLGEKSFFHNTLLFEYQNDGNYIRKIGKHLISYKDKEQIHQSLNAIEKLLTDIKGIKVRKENHASEIKNDIGLNFIGYIDFDDLDNFLSKINTDISMDGVLSDAEIEKKRKQLLYDNTSLFGLVRPGFDIEEEMRKVKKDNENKKEEVKYKNILQTEFDLFKKSLDSLEKRMNSNLDELSKKYSSANSNYDNFVKIVSSTMNTLLEMAKGFLQF</sequence>
<evidence type="ECO:0000256" key="4">
    <source>
        <dbReference type="ARBA" id="ARBA00023026"/>
    </source>
</evidence>
<evidence type="ECO:0000256" key="2">
    <source>
        <dbReference type="ARBA" id="ARBA00007741"/>
    </source>
</evidence>
<accession>A0ABY8Y6R0</accession>
<dbReference type="Proteomes" id="UP001226651">
    <property type="component" value="Chromosome"/>
</dbReference>
<keyword evidence="4" id="KW-0843">Virulence</keyword>
<keyword evidence="5" id="KW-0175">Coiled coil</keyword>
<dbReference type="RefSeq" id="WP_285804970.1">
    <property type="nucleotide sequence ID" value="NZ_CP127389.1"/>
</dbReference>
<dbReference type="Pfam" id="PF06511">
    <property type="entry name" value="T3SS_TC"/>
    <property type="match status" value="1"/>
</dbReference>
<evidence type="ECO:0000256" key="5">
    <source>
        <dbReference type="ARBA" id="ARBA00023054"/>
    </source>
</evidence>
<comment type="similarity">
    <text evidence="2">Belongs to the invasin protein D family.</text>
</comment>
<dbReference type="InterPro" id="IPR009483">
    <property type="entry name" value="IpaD/BipD/SipD"/>
</dbReference>
<evidence type="ECO:0000256" key="3">
    <source>
        <dbReference type="ARBA" id="ARBA00022525"/>
    </source>
</evidence>
<proteinExistence type="inferred from homology"/>
<name>A0ABY8Y6R0_9GAMM</name>
<evidence type="ECO:0000313" key="6">
    <source>
        <dbReference type="EMBL" id="WIV88036.1"/>
    </source>
</evidence>
<reference evidence="6 7" key="1">
    <citation type="submission" date="2023-06" db="EMBL/GenBank/DDBJ databases">
        <title>Proteus appendicitidis sp. nov., isolated from the appendiceal pus of an appendicitis patient in Yongzhou, China.</title>
        <authorList>
            <person name="Cai X."/>
        </authorList>
    </citation>
    <scope>NUCLEOTIDE SEQUENCE [LARGE SCALE GENOMIC DNA]</scope>
    <source>
        <strain evidence="6 7">HZ0627</strain>
    </source>
</reference>
<dbReference type="EMBL" id="CP127389">
    <property type="protein sequence ID" value="WIV88036.1"/>
    <property type="molecule type" value="Genomic_DNA"/>
</dbReference>
<dbReference type="SUPFAM" id="SSF140693">
    <property type="entry name" value="IpaD-like"/>
    <property type="match status" value="2"/>
</dbReference>
<protein>
    <submittedName>
        <fullName evidence="6">IpaD/SipD/SspD family type III secretion system needle tip protein</fullName>
    </submittedName>
</protein>
<dbReference type="Gene3D" id="1.20.1710.10">
    <property type="entry name" value="IpaD-like"/>
    <property type="match status" value="1"/>
</dbReference>
<evidence type="ECO:0000313" key="7">
    <source>
        <dbReference type="Proteomes" id="UP001226651"/>
    </source>
</evidence>
<comment type="subcellular location">
    <subcellularLocation>
        <location evidence="1">Secreted</location>
    </subcellularLocation>
</comment>
<gene>
    <name evidence="6" type="ORF">QQS39_16520</name>
</gene>
<evidence type="ECO:0000256" key="1">
    <source>
        <dbReference type="ARBA" id="ARBA00004613"/>
    </source>
</evidence>
<keyword evidence="7" id="KW-1185">Reference proteome</keyword>
<organism evidence="6 7">
    <name type="scientific">Proteus appendicitidis</name>
    <dbReference type="NCBI Taxonomy" id="3034648"/>
    <lineage>
        <taxon>Bacteria</taxon>
        <taxon>Pseudomonadati</taxon>
        <taxon>Pseudomonadota</taxon>
        <taxon>Gammaproteobacteria</taxon>
        <taxon>Enterobacterales</taxon>
        <taxon>Morganellaceae</taxon>
        <taxon>Proteus</taxon>
    </lineage>
</organism>
<dbReference type="InterPro" id="IPR036708">
    <property type="entry name" value="BipD-like_sf"/>
</dbReference>
<keyword evidence="3" id="KW-0964">Secreted</keyword>